<evidence type="ECO:0000313" key="3">
    <source>
        <dbReference type="Proteomes" id="UP001642484"/>
    </source>
</evidence>
<accession>A0ABP0NI45</accession>
<protein>
    <submittedName>
        <fullName evidence="2">Uncharacterized protein</fullName>
    </submittedName>
</protein>
<comment type="caution">
    <text evidence="2">The sequence shown here is derived from an EMBL/GenBank/DDBJ whole genome shotgun (WGS) entry which is preliminary data.</text>
</comment>
<evidence type="ECO:0000313" key="2">
    <source>
        <dbReference type="EMBL" id="CAK9063446.1"/>
    </source>
</evidence>
<sequence length="252" mass="27346">MAMARLLLLGWLVHVGRATEYLSCQALRETALSPAYWRPAVIMDSLDLSLENLRPAPVDEEVHLHGLCGKIESSFFEWQKPGNDGGEWLATTESAEISINTGHTQCLLTGLAVGTTEPTMRLQFEECDGKAAVIVMLRPQKGGMKLVQWICAVSAGTDLCSKAAAAVGHSSVSVTSIRETLDLTAFNAALAEGLLHTNARSACFENLHWFTAQNGLGACPCNSARCHHTEHVMLLQSESADKWCCLHVQMPT</sequence>
<dbReference type="EMBL" id="CAXAMN010021795">
    <property type="protein sequence ID" value="CAK9063446.1"/>
    <property type="molecule type" value="Genomic_DNA"/>
</dbReference>
<proteinExistence type="predicted"/>
<gene>
    <name evidence="2" type="ORF">CCMP2556_LOCUS31181</name>
</gene>
<organism evidence="2 3">
    <name type="scientific">Durusdinium trenchii</name>
    <dbReference type="NCBI Taxonomy" id="1381693"/>
    <lineage>
        <taxon>Eukaryota</taxon>
        <taxon>Sar</taxon>
        <taxon>Alveolata</taxon>
        <taxon>Dinophyceae</taxon>
        <taxon>Suessiales</taxon>
        <taxon>Symbiodiniaceae</taxon>
        <taxon>Durusdinium</taxon>
    </lineage>
</organism>
<name>A0ABP0NI45_9DINO</name>
<feature type="chain" id="PRO_5045116024" evidence="1">
    <location>
        <begin position="19"/>
        <end position="252"/>
    </location>
</feature>
<evidence type="ECO:0000256" key="1">
    <source>
        <dbReference type="SAM" id="SignalP"/>
    </source>
</evidence>
<feature type="signal peptide" evidence="1">
    <location>
        <begin position="1"/>
        <end position="18"/>
    </location>
</feature>
<dbReference type="Proteomes" id="UP001642484">
    <property type="component" value="Unassembled WGS sequence"/>
</dbReference>
<reference evidence="2 3" key="1">
    <citation type="submission" date="2024-02" db="EMBL/GenBank/DDBJ databases">
        <authorList>
            <person name="Chen Y."/>
            <person name="Shah S."/>
            <person name="Dougan E. K."/>
            <person name="Thang M."/>
            <person name="Chan C."/>
        </authorList>
    </citation>
    <scope>NUCLEOTIDE SEQUENCE [LARGE SCALE GENOMIC DNA]</scope>
</reference>
<keyword evidence="1" id="KW-0732">Signal</keyword>
<keyword evidence="3" id="KW-1185">Reference proteome</keyword>